<comment type="catalytic activity">
    <reaction evidence="7">
        <text>Couples ATP hydrolysis with the unwinding of duplex DNA by translocating in the 3'-5' direction.</text>
        <dbReference type="EC" id="5.6.2.4"/>
    </reaction>
</comment>
<dbReference type="OrthoDB" id="9810135at2"/>
<keyword evidence="4 10" id="KW-0347">Helicase</keyword>
<protein>
    <recommendedName>
        <fullName evidence="8">DNA 3'-5' helicase</fullName>
        <ecNumber evidence="8">5.6.2.4</ecNumber>
    </recommendedName>
</protein>
<evidence type="ECO:0000256" key="7">
    <source>
        <dbReference type="ARBA" id="ARBA00034617"/>
    </source>
</evidence>
<accession>I4C6V6</accession>
<keyword evidence="6" id="KW-0413">Isomerase</keyword>
<evidence type="ECO:0000259" key="11">
    <source>
        <dbReference type="PROSITE" id="PS51198"/>
    </source>
</evidence>
<dbReference type="SUPFAM" id="SSF52540">
    <property type="entry name" value="P-loop containing nucleoside triphosphate hydrolases"/>
    <property type="match status" value="1"/>
</dbReference>
<evidence type="ECO:0000256" key="1">
    <source>
        <dbReference type="ARBA" id="ARBA00009922"/>
    </source>
</evidence>
<reference evidence="14" key="1">
    <citation type="submission" date="2012-06" db="EMBL/GenBank/DDBJ databases">
        <title>Complete sequence of chromosome of Desulfomonile tiedjei DSM 6799.</title>
        <authorList>
            <person name="Lucas S."/>
            <person name="Copeland A."/>
            <person name="Lapidus A."/>
            <person name="Glavina del Rio T."/>
            <person name="Dalin E."/>
            <person name="Tice H."/>
            <person name="Bruce D."/>
            <person name="Goodwin L."/>
            <person name="Pitluck S."/>
            <person name="Peters L."/>
            <person name="Ovchinnikova G."/>
            <person name="Zeytun A."/>
            <person name="Lu M."/>
            <person name="Kyrpides N."/>
            <person name="Mavromatis K."/>
            <person name="Ivanova N."/>
            <person name="Brettin T."/>
            <person name="Detter J.C."/>
            <person name="Han C."/>
            <person name="Larimer F."/>
            <person name="Land M."/>
            <person name="Hauser L."/>
            <person name="Markowitz V."/>
            <person name="Cheng J.-F."/>
            <person name="Hugenholtz P."/>
            <person name="Woyke T."/>
            <person name="Wu D."/>
            <person name="Spring S."/>
            <person name="Schroeder M."/>
            <person name="Brambilla E."/>
            <person name="Klenk H.-P."/>
            <person name="Eisen J.A."/>
        </authorList>
    </citation>
    <scope>NUCLEOTIDE SEQUENCE [LARGE SCALE GENOMIC DNA]</scope>
    <source>
        <strain evidence="14">ATCC 49306 / DSM 6799 / DCB-1</strain>
    </source>
</reference>
<dbReference type="STRING" id="706587.Desti_2617"/>
<dbReference type="InterPro" id="IPR000212">
    <property type="entry name" value="DNA_helicase_UvrD/REP"/>
</dbReference>
<dbReference type="Gene3D" id="1.10.10.160">
    <property type="match status" value="1"/>
</dbReference>
<dbReference type="KEGG" id="dti:Desti_2617"/>
<dbReference type="eggNOG" id="COG0210">
    <property type="taxonomic scope" value="Bacteria"/>
</dbReference>
<dbReference type="PANTHER" id="PTHR11070">
    <property type="entry name" value="UVRD / RECB / PCRA DNA HELICASE FAMILY MEMBER"/>
    <property type="match status" value="1"/>
</dbReference>
<keyword evidence="14" id="KW-1185">Reference proteome</keyword>
<dbReference type="Pfam" id="PF13361">
    <property type="entry name" value="UvrD_C"/>
    <property type="match status" value="1"/>
</dbReference>
<evidence type="ECO:0000256" key="9">
    <source>
        <dbReference type="ARBA" id="ARBA00048988"/>
    </source>
</evidence>
<dbReference type="CDD" id="cd17932">
    <property type="entry name" value="DEXQc_UvrD"/>
    <property type="match status" value="1"/>
</dbReference>
<evidence type="ECO:0000256" key="8">
    <source>
        <dbReference type="ARBA" id="ARBA00034808"/>
    </source>
</evidence>
<name>I4C6V6_DESTA</name>
<dbReference type="GO" id="GO:0043138">
    <property type="term" value="F:3'-5' DNA helicase activity"/>
    <property type="evidence" value="ECO:0007669"/>
    <property type="project" value="UniProtKB-EC"/>
</dbReference>
<organism evidence="13 14">
    <name type="scientific">Desulfomonile tiedjei (strain ATCC 49306 / DSM 6799 / DCB-1)</name>
    <dbReference type="NCBI Taxonomy" id="706587"/>
    <lineage>
        <taxon>Bacteria</taxon>
        <taxon>Pseudomonadati</taxon>
        <taxon>Thermodesulfobacteriota</taxon>
        <taxon>Desulfomonilia</taxon>
        <taxon>Desulfomonilales</taxon>
        <taxon>Desulfomonilaceae</taxon>
        <taxon>Desulfomonile</taxon>
    </lineage>
</organism>
<feature type="domain" description="UvrD-like helicase C-terminal" evidence="12">
    <location>
        <begin position="299"/>
        <end position="559"/>
    </location>
</feature>
<dbReference type="InterPro" id="IPR014017">
    <property type="entry name" value="DNA_helicase_UvrD-like_C"/>
</dbReference>
<evidence type="ECO:0000313" key="13">
    <source>
        <dbReference type="EMBL" id="AFM25297.1"/>
    </source>
</evidence>
<evidence type="ECO:0000313" key="14">
    <source>
        <dbReference type="Proteomes" id="UP000006055"/>
    </source>
</evidence>
<evidence type="ECO:0000256" key="6">
    <source>
        <dbReference type="ARBA" id="ARBA00023235"/>
    </source>
</evidence>
<dbReference type="PROSITE" id="PS51217">
    <property type="entry name" value="UVRD_HELICASE_CTER"/>
    <property type="match status" value="1"/>
</dbReference>
<dbReference type="Pfam" id="PF00580">
    <property type="entry name" value="UvrD-helicase"/>
    <property type="match status" value="1"/>
</dbReference>
<dbReference type="EMBL" id="CP003360">
    <property type="protein sequence ID" value="AFM25297.1"/>
    <property type="molecule type" value="Genomic_DNA"/>
</dbReference>
<evidence type="ECO:0000256" key="2">
    <source>
        <dbReference type="ARBA" id="ARBA00022741"/>
    </source>
</evidence>
<sequence>MKKTGYSNIAYEQDLNSAQLEAVTAPEGPLLIIAGAGSGKTRTIVYRVAWLVEQGIEPESILLLTFTRKAAEEMLSRASQLLGLRLTAIAGGTFHSTGNMLLRRYAALLGFDSSFSIMDQGDSVEAIDHVKKNLVPPLTDPKGFPKTRTIAEIISRAVGCACSVNEAIEKRCPHFGEFAPEIDIIKVKYEEHKKNNNLMDYDDLLVNTIKLLEEHPRIRTEISEKWRYVLVDEYQDTNRLQARIVQLLAFTHDNVMVVGDDSQSIYSFRGADFTNIVEFPNLFPGTRIIRLEENYRSTAPILSVTNSIIQRAAAGYSKRLFTQKTGGPLPISARSSTERQQSKFVVQCVRELNEHGVELNEIAVLFRAGFHSFDLESELTRNNIAFVKYGGFKFLESQHIKDVLAHLKVIHNPADRLSWIRILKLLPGVGDKTALQLAGTICQDGIPRSTAQIVSKPPKYGKDLDRLLELVFQLKNETNPISQKVELINAYYFPVLKEKYDNYPKRMRDLEYLADLTSSYKSLNRFLNDMALEPPDEERSSERERQDSLVLSTIHSAKGLEWHTVILIWAAEGRIPSPMALVSPDDLEEERRLMYVATTRAKHNLVIVAPHTALDRTRGQVPVKLSRFVEEIPQDYFRTYSV</sequence>
<dbReference type="GO" id="GO:0016887">
    <property type="term" value="F:ATP hydrolysis activity"/>
    <property type="evidence" value="ECO:0007669"/>
    <property type="project" value="RHEA"/>
</dbReference>
<keyword evidence="3 10" id="KW-0378">Hydrolase</keyword>
<dbReference type="PANTHER" id="PTHR11070:SF3">
    <property type="entry name" value="DNA 3'-5' HELICASE"/>
    <property type="match status" value="1"/>
</dbReference>
<dbReference type="Gene3D" id="3.40.50.300">
    <property type="entry name" value="P-loop containing nucleotide triphosphate hydrolases"/>
    <property type="match status" value="2"/>
</dbReference>
<evidence type="ECO:0000256" key="10">
    <source>
        <dbReference type="PROSITE-ProRule" id="PRU00560"/>
    </source>
</evidence>
<dbReference type="Proteomes" id="UP000006055">
    <property type="component" value="Chromosome"/>
</dbReference>
<keyword evidence="5 10" id="KW-0067">ATP-binding</keyword>
<evidence type="ECO:0000256" key="4">
    <source>
        <dbReference type="ARBA" id="ARBA00022806"/>
    </source>
</evidence>
<proteinExistence type="inferred from homology"/>
<dbReference type="EC" id="5.6.2.4" evidence="8"/>
<dbReference type="InterPro" id="IPR013986">
    <property type="entry name" value="DExx_box_DNA_helicase_dom_sf"/>
</dbReference>
<feature type="domain" description="UvrD-like helicase ATP-binding" evidence="11">
    <location>
        <begin position="13"/>
        <end position="298"/>
    </location>
</feature>
<dbReference type="PATRIC" id="fig|706587.4.peg.2993"/>
<dbReference type="Gene3D" id="1.10.486.10">
    <property type="entry name" value="PCRA, domain 4"/>
    <property type="match status" value="1"/>
</dbReference>
<gene>
    <name evidence="13" type="ordered locus">Desti_2617</name>
</gene>
<dbReference type="GO" id="GO:0000725">
    <property type="term" value="P:recombinational repair"/>
    <property type="evidence" value="ECO:0007669"/>
    <property type="project" value="TreeGrafter"/>
</dbReference>
<comment type="similarity">
    <text evidence="1">Belongs to the helicase family. UvrD subfamily.</text>
</comment>
<keyword evidence="2 10" id="KW-0547">Nucleotide-binding</keyword>
<dbReference type="RefSeq" id="WP_014810438.1">
    <property type="nucleotide sequence ID" value="NC_018025.1"/>
</dbReference>
<evidence type="ECO:0000256" key="3">
    <source>
        <dbReference type="ARBA" id="ARBA00022801"/>
    </source>
</evidence>
<evidence type="ECO:0000256" key="5">
    <source>
        <dbReference type="ARBA" id="ARBA00022840"/>
    </source>
</evidence>
<dbReference type="InterPro" id="IPR014016">
    <property type="entry name" value="UvrD-like_ATP-bd"/>
</dbReference>
<dbReference type="GO" id="GO:0003677">
    <property type="term" value="F:DNA binding"/>
    <property type="evidence" value="ECO:0007669"/>
    <property type="project" value="InterPro"/>
</dbReference>
<evidence type="ECO:0000259" key="12">
    <source>
        <dbReference type="PROSITE" id="PS51217"/>
    </source>
</evidence>
<dbReference type="PROSITE" id="PS51198">
    <property type="entry name" value="UVRD_HELICASE_ATP_BIND"/>
    <property type="match status" value="1"/>
</dbReference>
<dbReference type="HOGENOM" id="CLU_004585_5_10_7"/>
<dbReference type="AlphaFoldDB" id="I4C6V6"/>
<dbReference type="GO" id="GO:0005829">
    <property type="term" value="C:cytosol"/>
    <property type="evidence" value="ECO:0007669"/>
    <property type="project" value="TreeGrafter"/>
</dbReference>
<dbReference type="GO" id="GO:0005524">
    <property type="term" value="F:ATP binding"/>
    <property type="evidence" value="ECO:0007669"/>
    <property type="project" value="UniProtKB-UniRule"/>
</dbReference>
<comment type="catalytic activity">
    <reaction evidence="9">
        <text>ATP + H2O = ADP + phosphate + H(+)</text>
        <dbReference type="Rhea" id="RHEA:13065"/>
        <dbReference type="ChEBI" id="CHEBI:15377"/>
        <dbReference type="ChEBI" id="CHEBI:15378"/>
        <dbReference type="ChEBI" id="CHEBI:30616"/>
        <dbReference type="ChEBI" id="CHEBI:43474"/>
        <dbReference type="ChEBI" id="CHEBI:456216"/>
        <dbReference type="EC" id="5.6.2.4"/>
    </reaction>
</comment>
<feature type="binding site" evidence="10">
    <location>
        <begin position="34"/>
        <end position="41"/>
    </location>
    <ligand>
        <name>ATP</name>
        <dbReference type="ChEBI" id="CHEBI:30616"/>
    </ligand>
</feature>
<dbReference type="InterPro" id="IPR027417">
    <property type="entry name" value="P-loop_NTPase"/>
</dbReference>